<evidence type="ECO:0000259" key="2">
    <source>
        <dbReference type="Pfam" id="PF01471"/>
    </source>
</evidence>
<dbReference type="KEGG" id="lamb:KBB96_17025"/>
<dbReference type="InterPro" id="IPR002477">
    <property type="entry name" value="Peptidoglycan-bd-like"/>
</dbReference>
<gene>
    <name evidence="3" type="ORF">KBB96_17025</name>
</gene>
<evidence type="ECO:0000313" key="3">
    <source>
        <dbReference type="EMBL" id="QUE50554.1"/>
    </source>
</evidence>
<accession>A0A975G748</accession>
<dbReference type="EMBL" id="CP073100">
    <property type="protein sequence ID" value="QUE50554.1"/>
    <property type="molecule type" value="Genomic_DNA"/>
</dbReference>
<dbReference type="Proteomes" id="UP000676169">
    <property type="component" value="Chromosome"/>
</dbReference>
<protein>
    <submittedName>
        <fullName evidence="3">Peptidoglycan-binding protein</fullName>
    </submittedName>
</protein>
<keyword evidence="1" id="KW-0732">Signal</keyword>
<sequence>MKTTQMIGALVAATLSTTSLAQADWYGSHDGDRGSYYGPRSGGYVEVDYRGGRGGYDHDRGYGGGDRGGYGGGYGGSYHRRPMSLEARAQLRLRSMGYYRGPIDGDFGYGSRRALARFQRDHRLRITGWLDWSTRRALGL</sequence>
<feature type="chain" id="PRO_5037861168" evidence="1">
    <location>
        <begin position="24"/>
        <end position="140"/>
    </location>
</feature>
<feature type="signal peptide" evidence="1">
    <location>
        <begin position="1"/>
        <end position="23"/>
    </location>
</feature>
<dbReference type="InterPro" id="IPR036365">
    <property type="entry name" value="PGBD-like_sf"/>
</dbReference>
<evidence type="ECO:0000256" key="1">
    <source>
        <dbReference type="SAM" id="SignalP"/>
    </source>
</evidence>
<dbReference type="SUPFAM" id="SSF47090">
    <property type="entry name" value="PGBD-like"/>
    <property type="match status" value="1"/>
</dbReference>
<dbReference type="Pfam" id="PF01471">
    <property type="entry name" value="PG_binding_1"/>
    <property type="match status" value="1"/>
</dbReference>
<reference evidence="3" key="1">
    <citation type="submission" date="2021-04" db="EMBL/GenBank/DDBJ databases">
        <title>Luteolibacter sp. 32A isolated from the skin of an Anderson's salamander (Ambystoma andersonii).</title>
        <authorList>
            <person name="Spergser J."/>
            <person name="Busse H.-J."/>
        </authorList>
    </citation>
    <scope>NUCLEOTIDE SEQUENCE</scope>
    <source>
        <strain evidence="3">32A</strain>
    </source>
</reference>
<proteinExistence type="predicted"/>
<dbReference type="AlphaFoldDB" id="A0A975G748"/>
<dbReference type="Gene3D" id="1.10.101.10">
    <property type="entry name" value="PGBD-like superfamily/PGBD"/>
    <property type="match status" value="1"/>
</dbReference>
<organism evidence="3 4">
    <name type="scientific">Luteolibacter ambystomatis</name>
    <dbReference type="NCBI Taxonomy" id="2824561"/>
    <lineage>
        <taxon>Bacteria</taxon>
        <taxon>Pseudomonadati</taxon>
        <taxon>Verrucomicrobiota</taxon>
        <taxon>Verrucomicrobiia</taxon>
        <taxon>Verrucomicrobiales</taxon>
        <taxon>Verrucomicrobiaceae</taxon>
        <taxon>Luteolibacter</taxon>
    </lineage>
</organism>
<dbReference type="InterPro" id="IPR036366">
    <property type="entry name" value="PGBDSf"/>
</dbReference>
<evidence type="ECO:0000313" key="4">
    <source>
        <dbReference type="Proteomes" id="UP000676169"/>
    </source>
</evidence>
<feature type="domain" description="Peptidoglycan binding-like" evidence="2">
    <location>
        <begin position="89"/>
        <end position="138"/>
    </location>
</feature>
<name>A0A975G748_9BACT</name>
<keyword evidence="4" id="KW-1185">Reference proteome</keyword>
<dbReference type="RefSeq" id="WP_211630694.1">
    <property type="nucleotide sequence ID" value="NZ_CP073100.1"/>
</dbReference>